<dbReference type="STRING" id="1236220.SAMN04488112_11615"/>
<dbReference type="AlphaFoldDB" id="A0A1G6PBY9"/>
<dbReference type="InterPro" id="IPR011009">
    <property type="entry name" value="Kinase-like_dom_sf"/>
</dbReference>
<accession>A0A1G6PBY9</accession>
<name>A0A1G6PBY9_9BACL</name>
<sequence length="266" mass="29919">MKRKGARIRGVYRVLQAFPFVQGVLYYTEVDPPQASEGTSPRPTRFLHGLDLHQVGRSADLRSLLKRDSYAFFPLQGLFVEEDVLYQLFGKMNGILLAYHLFRSVPLSMDEAIHILRRASGQLVRIHEKGQFTVVHPQNMLLTADSVRFLYGGPSGLLPKLRGESAAGAEETSLDRRLEKEQMMDVYSLGALAYIMLTGTSPAPGKQTKPIRAFRSDTPAELEHLVMQSLLADPRSRPRLEDLWRSLNRVSVKGETDRSHQAQSTS</sequence>
<evidence type="ECO:0000313" key="1">
    <source>
        <dbReference type="EMBL" id="SDC77056.1"/>
    </source>
</evidence>
<organism evidence="1 2">
    <name type="scientific">Melghirimyces thermohalophilus</name>
    <dbReference type="NCBI Taxonomy" id="1236220"/>
    <lineage>
        <taxon>Bacteria</taxon>
        <taxon>Bacillati</taxon>
        <taxon>Bacillota</taxon>
        <taxon>Bacilli</taxon>
        <taxon>Bacillales</taxon>
        <taxon>Thermoactinomycetaceae</taxon>
        <taxon>Melghirimyces</taxon>
    </lineage>
</organism>
<proteinExistence type="predicted"/>
<dbReference type="EMBL" id="FMZA01000016">
    <property type="protein sequence ID" value="SDC77056.1"/>
    <property type="molecule type" value="Genomic_DNA"/>
</dbReference>
<keyword evidence="2" id="KW-1185">Reference proteome</keyword>
<protein>
    <recommendedName>
        <fullName evidence="3">Protein kinase domain-containing protein</fullName>
    </recommendedName>
</protein>
<reference evidence="1 2" key="1">
    <citation type="submission" date="2016-10" db="EMBL/GenBank/DDBJ databases">
        <authorList>
            <person name="de Groot N.N."/>
        </authorList>
    </citation>
    <scope>NUCLEOTIDE SEQUENCE [LARGE SCALE GENOMIC DNA]</scope>
    <source>
        <strain evidence="1 2">DSM 45514</strain>
    </source>
</reference>
<dbReference type="OrthoDB" id="2986993at2"/>
<dbReference type="Gene3D" id="1.10.510.10">
    <property type="entry name" value="Transferase(Phosphotransferase) domain 1"/>
    <property type="match status" value="1"/>
</dbReference>
<evidence type="ECO:0000313" key="2">
    <source>
        <dbReference type="Proteomes" id="UP000199387"/>
    </source>
</evidence>
<gene>
    <name evidence="1" type="ORF">SAMN04488112_11615</name>
</gene>
<dbReference type="RefSeq" id="WP_091571360.1">
    <property type="nucleotide sequence ID" value="NZ_FMZA01000016.1"/>
</dbReference>
<dbReference type="SUPFAM" id="SSF56112">
    <property type="entry name" value="Protein kinase-like (PK-like)"/>
    <property type="match status" value="1"/>
</dbReference>
<evidence type="ECO:0008006" key="3">
    <source>
        <dbReference type="Google" id="ProtNLM"/>
    </source>
</evidence>
<dbReference type="Proteomes" id="UP000199387">
    <property type="component" value="Unassembled WGS sequence"/>
</dbReference>